<evidence type="ECO:0000313" key="2">
    <source>
        <dbReference type="EMBL" id="MBC3874498.1"/>
    </source>
</evidence>
<dbReference type="Proteomes" id="UP000624279">
    <property type="component" value="Unassembled WGS sequence"/>
</dbReference>
<feature type="domain" description="Putative metal-binding" evidence="1">
    <location>
        <begin position="4"/>
        <end position="44"/>
    </location>
</feature>
<reference evidence="2 3" key="1">
    <citation type="submission" date="2020-08" db="EMBL/GenBank/DDBJ databases">
        <title>Novel species isolated from subtropical streams in China.</title>
        <authorList>
            <person name="Lu H."/>
        </authorList>
    </citation>
    <scope>NUCLEOTIDE SEQUENCE [LARGE SCALE GENOMIC DNA]</scope>
    <source>
        <strain evidence="2 3">LX15W</strain>
    </source>
</reference>
<comment type="caution">
    <text evidence="2">The sequence shown here is derived from an EMBL/GenBank/DDBJ whole genome shotgun (WGS) entry which is preliminary data.</text>
</comment>
<dbReference type="InterPro" id="IPR021993">
    <property type="entry name" value="ATPase-cat-bd"/>
</dbReference>
<accession>A0ABR6YD93</accession>
<gene>
    <name evidence="2" type="ORF">H8K55_12935</name>
</gene>
<keyword evidence="3" id="KW-1185">Reference proteome</keyword>
<dbReference type="Pfam" id="PF12156">
    <property type="entry name" value="ATPase-cat_bd"/>
    <property type="match status" value="1"/>
</dbReference>
<proteinExistence type="predicted"/>
<protein>
    <submittedName>
        <fullName evidence="2">Heavy metal translocating P-type ATPase metal-binding domain-containing protein</fullName>
    </submittedName>
</protein>
<evidence type="ECO:0000259" key="1">
    <source>
        <dbReference type="Pfam" id="PF12156"/>
    </source>
</evidence>
<organism evidence="2 3">
    <name type="scientific">Undibacterium flavidum</name>
    <dbReference type="NCBI Taxonomy" id="2762297"/>
    <lineage>
        <taxon>Bacteria</taxon>
        <taxon>Pseudomonadati</taxon>
        <taxon>Pseudomonadota</taxon>
        <taxon>Betaproteobacteria</taxon>
        <taxon>Burkholderiales</taxon>
        <taxon>Oxalobacteraceae</taxon>
        <taxon>Undibacterium</taxon>
    </lineage>
</organism>
<sequence>MRKEGALKATFQQVQQPVCCYGCLAVLNAIQQNGLIDDYLQAKQLNESTSFE</sequence>
<dbReference type="EMBL" id="JACOGA010000011">
    <property type="protein sequence ID" value="MBC3874498.1"/>
    <property type="molecule type" value="Genomic_DNA"/>
</dbReference>
<name>A0ABR6YD93_9BURK</name>
<evidence type="ECO:0000313" key="3">
    <source>
        <dbReference type="Proteomes" id="UP000624279"/>
    </source>
</evidence>